<evidence type="ECO:0000313" key="2">
    <source>
        <dbReference type="Ensembl" id="ENSCINP00000030574.1"/>
    </source>
</evidence>
<name>H2XLP2_CIOIN</name>
<dbReference type="GO" id="GO:0007018">
    <property type="term" value="P:microtubule-based movement"/>
    <property type="evidence" value="ECO:0000318"/>
    <property type="project" value="GO_Central"/>
</dbReference>
<dbReference type="Ensembl" id="ENSCINT00000033767.1">
    <property type="protein sequence ID" value="ENSCINP00000030574.1"/>
    <property type="gene ID" value="ENSCING00000019104.1"/>
</dbReference>
<dbReference type="GeneTree" id="ENSGT00940000162474"/>
<sequence>MSVLTTSGSGSSLPGPYHDQFQEQNAGPTPYGRLRRQNSRGSLSLADKIGGLTSPPGASGSVGSNDTSGSNTNAQRQRSSSMVPLSRKASQVQVTAPPTRRRLVSLATTGNLSIGSGMDLKQSAKQLPILSEHRRMNMQDVLIWQKFTRKLRQRVEDRKSGKPTFCWLDRPLTRDLRRNGLPSIEMEPTYKMTPDEKPSMVKCKKIVDDYLQKRLKGIEYDNVQDVCQLSRSISDEIRNEIKDQAWKNRYKC</sequence>
<dbReference type="AlphaFoldDB" id="H2XLP2"/>
<feature type="compositionally biased region" description="Low complexity" evidence="1">
    <location>
        <begin position="1"/>
        <end position="16"/>
    </location>
</feature>
<dbReference type="STRING" id="7719.ENSCINP00000030574"/>
<organism evidence="2 3">
    <name type="scientific">Ciona intestinalis</name>
    <name type="common">Transparent sea squirt</name>
    <name type="synonym">Ascidia intestinalis</name>
    <dbReference type="NCBI Taxonomy" id="7719"/>
    <lineage>
        <taxon>Eukaryota</taxon>
        <taxon>Metazoa</taxon>
        <taxon>Chordata</taxon>
        <taxon>Tunicata</taxon>
        <taxon>Ascidiacea</taxon>
        <taxon>Phlebobranchia</taxon>
        <taxon>Cionidae</taxon>
        <taxon>Ciona</taxon>
    </lineage>
</organism>
<protein>
    <submittedName>
        <fullName evidence="2">Uncharacterized protein</fullName>
    </submittedName>
</protein>
<dbReference type="HOGENOM" id="CLU_1104824_0_0_1"/>
<dbReference type="InParanoid" id="H2XLP2"/>
<dbReference type="GO" id="GO:0005737">
    <property type="term" value="C:cytoplasm"/>
    <property type="evidence" value="ECO:0000318"/>
    <property type="project" value="GO_Central"/>
</dbReference>
<dbReference type="GO" id="GO:0045505">
    <property type="term" value="F:dynein intermediate chain binding"/>
    <property type="evidence" value="ECO:0000318"/>
    <property type="project" value="GO_Central"/>
</dbReference>
<reference evidence="2" key="3">
    <citation type="submission" date="2025-08" db="UniProtKB">
        <authorList>
            <consortium name="Ensembl"/>
        </authorList>
    </citation>
    <scope>IDENTIFICATION</scope>
</reference>
<accession>H2XLP2</accession>
<reference evidence="2" key="4">
    <citation type="submission" date="2025-09" db="UniProtKB">
        <authorList>
            <consortium name="Ensembl"/>
        </authorList>
    </citation>
    <scope>IDENTIFICATION</scope>
</reference>
<feature type="region of interest" description="Disordered" evidence="1">
    <location>
        <begin position="1"/>
        <end position="97"/>
    </location>
</feature>
<dbReference type="Proteomes" id="UP000008144">
    <property type="component" value="Chromosome 8"/>
</dbReference>
<dbReference type="GO" id="GO:0005868">
    <property type="term" value="C:cytoplasmic dynein complex"/>
    <property type="evidence" value="ECO:0000318"/>
    <property type="project" value="GO_Central"/>
</dbReference>
<reference evidence="2" key="2">
    <citation type="journal article" date="2008" name="Genome Biol.">
        <title>Improved genome assembly and evidence-based global gene model set for the chordate Ciona intestinalis: new insight into intron and operon populations.</title>
        <authorList>
            <person name="Satou Y."/>
            <person name="Mineta K."/>
            <person name="Ogasawara M."/>
            <person name="Sasakura Y."/>
            <person name="Shoguchi E."/>
            <person name="Ueno K."/>
            <person name="Yamada L."/>
            <person name="Matsumoto J."/>
            <person name="Wasserscheid J."/>
            <person name="Dewar K."/>
            <person name="Wiley G.B."/>
            <person name="Macmil S.L."/>
            <person name="Roe B.A."/>
            <person name="Zeller R.W."/>
            <person name="Hastings K.E."/>
            <person name="Lemaire P."/>
            <person name="Lindquist E."/>
            <person name="Endo T."/>
            <person name="Hotta K."/>
            <person name="Inaba K."/>
        </authorList>
    </citation>
    <scope>NUCLEOTIDE SEQUENCE [LARGE SCALE GENOMIC DNA]</scope>
    <source>
        <strain evidence="2">wild type</strain>
    </source>
</reference>
<dbReference type="EMBL" id="EAAA01002642">
    <property type="status" value="NOT_ANNOTATED_CDS"/>
    <property type="molecule type" value="Genomic_DNA"/>
</dbReference>
<keyword evidence="3" id="KW-1185">Reference proteome</keyword>
<reference evidence="3" key="1">
    <citation type="journal article" date="2002" name="Science">
        <title>The draft genome of Ciona intestinalis: insights into chordate and vertebrate origins.</title>
        <authorList>
            <person name="Dehal P."/>
            <person name="Satou Y."/>
            <person name="Campbell R.K."/>
            <person name="Chapman J."/>
            <person name="Degnan B."/>
            <person name="De Tomaso A."/>
            <person name="Davidson B."/>
            <person name="Di Gregorio A."/>
            <person name="Gelpke M."/>
            <person name="Goodstein D.M."/>
            <person name="Harafuji N."/>
            <person name="Hastings K.E."/>
            <person name="Ho I."/>
            <person name="Hotta K."/>
            <person name="Huang W."/>
            <person name="Kawashima T."/>
            <person name="Lemaire P."/>
            <person name="Martinez D."/>
            <person name="Meinertzhagen I.A."/>
            <person name="Necula S."/>
            <person name="Nonaka M."/>
            <person name="Putnam N."/>
            <person name="Rash S."/>
            <person name="Saiga H."/>
            <person name="Satake M."/>
            <person name="Terry A."/>
            <person name="Yamada L."/>
            <person name="Wang H.G."/>
            <person name="Awazu S."/>
            <person name="Azumi K."/>
            <person name="Boore J."/>
            <person name="Branno M."/>
            <person name="Chin-Bow S."/>
            <person name="DeSantis R."/>
            <person name="Doyle S."/>
            <person name="Francino P."/>
            <person name="Keys D.N."/>
            <person name="Haga S."/>
            <person name="Hayashi H."/>
            <person name="Hino K."/>
            <person name="Imai K.S."/>
            <person name="Inaba K."/>
            <person name="Kano S."/>
            <person name="Kobayashi K."/>
            <person name="Kobayashi M."/>
            <person name="Lee B.I."/>
            <person name="Makabe K.W."/>
            <person name="Manohar C."/>
            <person name="Matassi G."/>
            <person name="Medina M."/>
            <person name="Mochizuki Y."/>
            <person name="Mount S."/>
            <person name="Morishita T."/>
            <person name="Miura S."/>
            <person name="Nakayama A."/>
            <person name="Nishizaka S."/>
            <person name="Nomoto H."/>
            <person name="Ohta F."/>
            <person name="Oishi K."/>
            <person name="Rigoutsos I."/>
            <person name="Sano M."/>
            <person name="Sasaki A."/>
            <person name="Sasakura Y."/>
            <person name="Shoguchi E."/>
            <person name="Shin-i T."/>
            <person name="Spagnuolo A."/>
            <person name="Stainier D."/>
            <person name="Suzuki M.M."/>
            <person name="Tassy O."/>
            <person name="Takatori N."/>
            <person name="Tokuoka M."/>
            <person name="Yagi K."/>
            <person name="Yoshizaki F."/>
            <person name="Wada S."/>
            <person name="Zhang C."/>
            <person name="Hyatt P.D."/>
            <person name="Larimer F."/>
            <person name="Detter C."/>
            <person name="Doggett N."/>
            <person name="Glavina T."/>
            <person name="Hawkins T."/>
            <person name="Richardson P."/>
            <person name="Lucas S."/>
            <person name="Kohara Y."/>
            <person name="Levine M."/>
            <person name="Satoh N."/>
            <person name="Rokhsar D.S."/>
        </authorList>
    </citation>
    <scope>NUCLEOTIDE SEQUENCE [LARGE SCALE GENOMIC DNA]</scope>
</reference>
<evidence type="ECO:0000313" key="3">
    <source>
        <dbReference type="Proteomes" id="UP000008144"/>
    </source>
</evidence>
<evidence type="ECO:0000256" key="1">
    <source>
        <dbReference type="SAM" id="MobiDB-lite"/>
    </source>
</evidence>
<proteinExistence type="predicted"/>
<feature type="compositionally biased region" description="Polar residues" evidence="1">
    <location>
        <begin position="61"/>
        <end position="96"/>
    </location>
</feature>